<reference evidence="1 2" key="1">
    <citation type="journal article" date="2014" name="Genome Biol. Evol.">
        <title>The genome of the myxosporean Thelohanellus kitauei shows adaptations to nutrient acquisition within its fish host.</title>
        <authorList>
            <person name="Yang Y."/>
            <person name="Xiong J."/>
            <person name="Zhou Z."/>
            <person name="Huo F."/>
            <person name="Miao W."/>
            <person name="Ran C."/>
            <person name="Liu Y."/>
            <person name="Zhang J."/>
            <person name="Feng J."/>
            <person name="Wang M."/>
            <person name="Wang M."/>
            <person name="Wang L."/>
            <person name="Yao B."/>
        </authorList>
    </citation>
    <scope>NUCLEOTIDE SEQUENCE [LARGE SCALE GENOMIC DNA]</scope>
    <source>
        <strain evidence="1">Wuqing</strain>
    </source>
</reference>
<dbReference type="EMBL" id="JWZT01005339">
    <property type="protein sequence ID" value="KII61385.1"/>
    <property type="molecule type" value="Genomic_DNA"/>
</dbReference>
<evidence type="ECO:0000313" key="2">
    <source>
        <dbReference type="Proteomes" id="UP000031668"/>
    </source>
</evidence>
<proteinExistence type="predicted"/>
<gene>
    <name evidence="1" type="ORF">RF11_12799</name>
</gene>
<dbReference type="Proteomes" id="UP000031668">
    <property type="component" value="Unassembled WGS sequence"/>
</dbReference>
<comment type="caution">
    <text evidence="1">The sequence shown here is derived from an EMBL/GenBank/DDBJ whole genome shotgun (WGS) entry which is preliminary data.</text>
</comment>
<sequence>MLVSNFVYDFNSLRTLTSKCEDDKYIYSFVEFNSLSEQRRVNFNEIGSNETLYLFYQVIWDTNEISDAYDVSVSLFETTNTLRIFVELQCGKQKIVLAKRSYENLIITYPNTERVIFVDYNQIDNYLRDASEPATFGIYFSYRCQGYTGFNCKYDCDNRTGKFECDFDTGIKYCKDPNKTAPPDCNSSEFDDCNITDDICQSQGNCMVPEKCTCNSTGLTFNNCPVTVCILKSDSCIHGDNNNLTYPRCRKFKTEVFCICGTRNESENTVKD</sequence>
<dbReference type="AlphaFoldDB" id="A0A0C2M2S0"/>
<protein>
    <submittedName>
        <fullName evidence="1">Uncharacterized protein</fullName>
    </submittedName>
</protein>
<evidence type="ECO:0000313" key="1">
    <source>
        <dbReference type="EMBL" id="KII61385.1"/>
    </source>
</evidence>
<name>A0A0C2M2S0_THEKT</name>
<organism evidence="1 2">
    <name type="scientific">Thelohanellus kitauei</name>
    <name type="common">Myxosporean</name>
    <dbReference type="NCBI Taxonomy" id="669202"/>
    <lineage>
        <taxon>Eukaryota</taxon>
        <taxon>Metazoa</taxon>
        <taxon>Cnidaria</taxon>
        <taxon>Myxozoa</taxon>
        <taxon>Myxosporea</taxon>
        <taxon>Bivalvulida</taxon>
        <taxon>Platysporina</taxon>
        <taxon>Myxobolidae</taxon>
        <taxon>Thelohanellus</taxon>
    </lineage>
</organism>
<dbReference type="OrthoDB" id="430340at2759"/>
<keyword evidence="2" id="KW-1185">Reference proteome</keyword>
<accession>A0A0C2M2S0</accession>